<protein>
    <submittedName>
        <fullName evidence="3">Transposase IS116/IS110/IS902 family protein</fullName>
    </submittedName>
</protein>
<reference evidence="3 4" key="1">
    <citation type="submission" date="2016-11" db="EMBL/GenBank/DDBJ databases">
        <authorList>
            <person name="Jaros S."/>
            <person name="Januszkiewicz K."/>
            <person name="Wedrychowicz H."/>
        </authorList>
    </citation>
    <scope>NUCLEOTIDE SEQUENCE [LARGE SCALE GENOMIC DNA]</scope>
    <source>
        <strain evidence="3 4">CECT 7868</strain>
    </source>
</reference>
<dbReference type="GO" id="GO:0003677">
    <property type="term" value="F:DNA binding"/>
    <property type="evidence" value="ECO:0007669"/>
    <property type="project" value="InterPro"/>
</dbReference>
<dbReference type="Proteomes" id="UP000184608">
    <property type="component" value="Unassembled WGS sequence"/>
</dbReference>
<dbReference type="NCBIfam" id="NF033542">
    <property type="entry name" value="transpos_IS110"/>
    <property type="match status" value="1"/>
</dbReference>
<evidence type="ECO:0000313" key="3">
    <source>
        <dbReference type="EMBL" id="SHI93762.1"/>
    </source>
</evidence>
<dbReference type="InterPro" id="IPR047650">
    <property type="entry name" value="Transpos_IS110"/>
</dbReference>
<dbReference type="EMBL" id="FQXZ01000063">
    <property type="protein sequence ID" value="SHI93762.1"/>
    <property type="molecule type" value="Genomic_DNA"/>
</dbReference>
<evidence type="ECO:0000259" key="1">
    <source>
        <dbReference type="Pfam" id="PF01548"/>
    </source>
</evidence>
<sequence>MNITTVGLDLAKNVSHVVCCNQAGKIVRKRMLRRSEILTFFTKLPKCLVGVEACATAHYWAREIQKCGHDVKQIAPQHVKPYVRGNKNDYNDALAIAEAVVRPEMRFVRTKSQEQLDIKALHVLRKKCERDRTANCNGIRGILAEQGIVIPLGVSHVYKRLPELFDSQIDNGLSKLFKELLKHHYQKLVELKNHLDFYTQKIKQLSQCEECQRLQSVPGIGPIVASAVYEYIGDGSGFKNGRAVSASIGLVPRQHSSGGKHNLLGISKRGDGYLRTLLIHGARAVIRVSAGKDTPLAKWIERLILTRGRNKAAVALANKLARVSWAILKNGSCYDEEYLVAA</sequence>
<organism evidence="3 4">
    <name type="scientific">Vibrio aerogenes CECT 7868</name>
    <dbReference type="NCBI Taxonomy" id="1216006"/>
    <lineage>
        <taxon>Bacteria</taxon>
        <taxon>Pseudomonadati</taxon>
        <taxon>Pseudomonadota</taxon>
        <taxon>Gammaproteobacteria</taxon>
        <taxon>Vibrionales</taxon>
        <taxon>Vibrionaceae</taxon>
        <taxon>Vibrio</taxon>
    </lineage>
</organism>
<name>A0A1M6F7W6_9VIBR</name>
<dbReference type="InterPro" id="IPR002525">
    <property type="entry name" value="Transp_IS110-like_N"/>
</dbReference>
<dbReference type="Pfam" id="PF02371">
    <property type="entry name" value="Transposase_20"/>
    <property type="match status" value="1"/>
</dbReference>
<gene>
    <name evidence="3" type="ORF">VA7868_04593</name>
</gene>
<dbReference type="AlphaFoldDB" id="A0A1M6F7W6"/>
<dbReference type="RefSeq" id="WP_073606176.1">
    <property type="nucleotide sequence ID" value="NZ_FQXZ01000063.1"/>
</dbReference>
<dbReference type="InterPro" id="IPR003346">
    <property type="entry name" value="Transposase_20"/>
</dbReference>
<dbReference type="OrthoDB" id="5289737at2"/>
<feature type="domain" description="Transposase IS110-like N-terminal" evidence="1">
    <location>
        <begin position="6"/>
        <end position="144"/>
    </location>
</feature>
<feature type="domain" description="Transposase IS116/IS110/IS902 C-terminal" evidence="2">
    <location>
        <begin position="211"/>
        <end position="289"/>
    </location>
</feature>
<dbReference type="GO" id="GO:0004803">
    <property type="term" value="F:transposase activity"/>
    <property type="evidence" value="ECO:0007669"/>
    <property type="project" value="InterPro"/>
</dbReference>
<evidence type="ECO:0000259" key="2">
    <source>
        <dbReference type="Pfam" id="PF02371"/>
    </source>
</evidence>
<dbReference type="Pfam" id="PF01548">
    <property type="entry name" value="DEDD_Tnp_IS110"/>
    <property type="match status" value="1"/>
</dbReference>
<dbReference type="PANTHER" id="PTHR33055:SF3">
    <property type="entry name" value="PUTATIVE TRANSPOSASE FOR IS117-RELATED"/>
    <property type="match status" value="1"/>
</dbReference>
<keyword evidence="4" id="KW-1185">Reference proteome</keyword>
<dbReference type="STRING" id="1216006.VA7868_04593"/>
<dbReference type="PANTHER" id="PTHR33055">
    <property type="entry name" value="TRANSPOSASE FOR INSERTION SEQUENCE ELEMENT IS1111A"/>
    <property type="match status" value="1"/>
</dbReference>
<evidence type="ECO:0000313" key="4">
    <source>
        <dbReference type="Proteomes" id="UP000184608"/>
    </source>
</evidence>
<dbReference type="GO" id="GO:0006313">
    <property type="term" value="P:DNA transposition"/>
    <property type="evidence" value="ECO:0007669"/>
    <property type="project" value="InterPro"/>
</dbReference>
<proteinExistence type="predicted"/>
<accession>A0A1M6F7W6</accession>